<evidence type="ECO:0000313" key="13">
    <source>
        <dbReference type="EMBL" id="SGZ40416.1"/>
    </source>
</evidence>
<dbReference type="SUPFAM" id="SSF53756">
    <property type="entry name" value="UDP-Glycosyltransferase/glycogen phosphorylase"/>
    <property type="match status" value="1"/>
</dbReference>
<evidence type="ECO:0000256" key="10">
    <source>
        <dbReference type="ARBA" id="ARBA00023136"/>
    </source>
</evidence>
<accession>A0A1L0B1U7</accession>
<dbReference type="InterPro" id="IPR026051">
    <property type="entry name" value="ALG1-like"/>
</dbReference>
<organism evidence="13 14">
    <name type="scientific">Hanseniaspora guilliermondii</name>
    <dbReference type="NCBI Taxonomy" id="56406"/>
    <lineage>
        <taxon>Eukaryota</taxon>
        <taxon>Fungi</taxon>
        <taxon>Dikarya</taxon>
        <taxon>Ascomycota</taxon>
        <taxon>Saccharomycotina</taxon>
        <taxon>Saccharomycetes</taxon>
        <taxon>Saccharomycodales</taxon>
        <taxon>Saccharomycodaceae</taxon>
        <taxon>Hanseniaspora</taxon>
    </lineage>
</organism>
<evidence type="ECO:0000256" key="9">
    <source>
        <dbReference type="ARBA" id="ARBA00022989"/>
    </source>
</evidence>
<evidence type="ECO:0000256" key="8">
    <source>
        <dbReference type="ARBA" id="ARBA00022824"/>
    </source>
</evidence>
<keyword evidence="6 13" id="KW-0808">Transferase</keyword>
<evidence type="ECO:0000256" key="1">
    <source>
        <dbReference type="ARBA" id="ARBA00004389"/>
    </source>
</evidence>
<dbReference type="AlphaFoldDB" id="A0A1L0B1U7"/>
<keyword evidence="8" id="KW-0256">Endoplasmic reticulum</keyword>
<dbReference type="VEuPathDB" id="FungiDB:HGUI_02616"/>
<proteinExistence type="predicted"/>
<evidence type="ECO:0000256" key="5">
    <source>
        <dbReference type="ARBA" id="ARBA00022676"/>
    </source>
</evidence>
<dbReference type="Gene3D" id="3.40.50.2000">
    <property type="entry name" value="Glycogen Phosphorylase B"/>
    <property type="match status" value="1"/>
</dbReference>
<gene>
    <name evidence="13" type="ORF">HGUI_02616</name>
</gene>
<dbReference type="PANTHER" id="PTHR13036:SF0">
    <property type="entry name" value="CHITOBIOSYLDIPHOSPHODOLICHOL BETA-MANNOSYLTRANSFERASE"/>
    <property type="match status" value="1"/>
</dbReference>
<keyword evidence="10" id="KW-0472">Membrane</keyword>
<dbReference type="GO" id="GO:0098554">
    <property type="term" value="C:cytoplasmic side of endoplasmic reticulum membrane"/>
    <property type="evidence" value="ECO:0007669"/>
    <property type="project" value="EnsemblFungi"/>
</dbReference>
<keyword evidence="14" id="KW-1185">Reference proteome</keyword>
<keyword evidence="5 13" id="KW-0328">Glycosyltransferase</keyword>
<name>A0A1L0B1U7_9ASCO</name>
<evidence type="ECO:0000256" key="4">
    <source>
        <dbReference type="ARBA" id="ARBA00015841"/>
    </source>
</evidence>
<dbReference type="GO" id="GO:0006488">
    <property type="term" value="P:dolichol-linked oligosaccharide biosynthetic process"/>
    <property type="evidence" value="ECO:0007669"/>
    <property type="project" value="EnsemblFungi"/>
</dbReference>
<dbReference type="EMBL" id="FQNF01000049">
    <property type="protein sequence ID" value="SGZ40416.1"/>
    <property type="molecule type" value="Genomic_DNA"/>
</dbReference>
<dbReference type="Proteomes" id="UP000183365">
    <property type="component" value="Unassembled WGS sequence"/>
</dbReference>
<dbReference type="GO" id="GO:0004578">
    <property type="term" value="F:chitobiosyldiphosphodolichol beta-mannosyltransferase activity"/>
    <property type="evidence" value="ECO:0007669"/>
    <property type="project" value="UniProtKB-EC"/>
</dbReference>
<evidence type="ECO:0000256" key="12">
    <source>
        <dbReference type="ARBA" id="ARBA00030745"/>
    </source>
</evidence>
<reference evidence="14" key="1">
    <citation type="submission" date="2016-11" db="EMBL/GenBank/DDBJ databases">
        <authorList>
            <person name="Guldener U."/>
        </authorList>
    </citation>
    <scope>NUCLEOTIDE SEQUENCE [LARGE SCALE GENOMIC DNA]</scope>
</reference>
<keyword evidence="9" id="KW-1133">Transmembrane helix</keyword>
<comment type="function">
    <text evidence="11">Participates in the formation of the lipid-linked precursor oligosaccharide for N-glycosylation. Involved in assembling the dolichol-pyrophosphate-GlcNAc(2)-Man(5) intermediate on the cytoplasmic surface of the ER.</text>
</comment>
<comment type="pathway">
    <text evidence="2">Protein modification; protein glycosylation.</text>
</comment>
<dbReference type="UniPathway" id="UPA00378"/>
<evidence type="ECO:0000256" key="3">
    <source>
        <dbReference type="ARBA" id="ARBA00012611"/>
    </source>
</evidence>
<dbReference type="OrthoDB" id="614844at2759"/>
<evidence type="ECO:0000256" key="7">
    <source>
        <dbReference type="ARBA" id="ARBA00022692"/>
    </source>
</evidence>
<sequence length="444" mass="51709">MNAFKKKSCVIVIGPLVRSPRMMNHIKALLINGFDVEVISQATPSELIELKNKFMNIVNNIHKCDDQEVSHDVPTINFHLLESEKYKKQSYIMKAMSQMFTLLQMIWSVRSCDYALVQNPPSIPILPILITSKLIFNWKVIVDWHNFGYSIFLMKGNSGKIKMLGNLYFRIELYFGRLADHHLVVTKMMADVLIKTWKWDTKYPKVKEDGFKINEKITVCYDYPDVQFQPYLNKTQDRLKLINEIPDIADIKNVDITKYTIGVTSTSFTPDEDLQLLLDSLKDLDSILKNKNKRFMLIITGKGPLKEHFIKSFEAQSFHNIQYRFYYLKLEDYPKILQLSDFGISLHSSSSGWDLPMKVWDMIGCGLPCVAYSFPALDKELVHVNKTGLLFKDKRELVHCLEEMLTNDDLIHTLTRNSLDNLNEMDRWVESWNKSVRKYLQPGI</sequence>
<keyword evidence="7" id="KW-0812">Transmembrane</keyword>
<dbReference type="Pfam" id="PF13692">
    <property type="entry name" value="Glyco_trans_1_4"/>
    <property type="match status" value="1"/>
</dbReference>
<dbReference type="EC" id="2.4.1.142" evidence="3"/>
<evidence type="ECO:0000313" key="14">
    <source>
        <dbReference type="Proteomes" id="UP000183365"/>
    </source>
</evidence>
<dbReference type="PANTHER" id="PTHR13036">
    <property type="entry name" value="BETA1,4 MANNOSYLTRANSFERASE"/>
    <property type="match status" value="1"/>
</dbReference>
<protein>
    <recommendedName>
        <fullName evidence="4">Chitobiosyldiphosphodolichol beta-mannosyltransferase</fullName>
        <ecNumber evidence="3">2.4.1.142</ecNumber>
    </recommendedName>
    <alternativeName>
        <fullName evidence="12">Asparagine-linked glycosylation protein 1</fullName>
    </alternativeName>
</protein>
<evidence type="ECO:0000256" key="6">
    <source>
        <dbReference type="ARBA" id="ARBA00022679"/>
    </source>
</evidence>
<evidence type="ECO:0000256" key="2">
    <source>
        <dbReference type="ARBA" id="ARBA00004922"/>
    </source>
</evidence>
<evidence type="ECO:0000256" key="11">
    <source>
        <dbReference type="ARBA" id="ARBA00024899"/>
    </source>
</evidence>
<comment type="subcellular location">
    <subcellularLocation>
        <location evidence="1">Endoplasmic reticulum membrane</location>
        <topology evidence="1">Single-pass membrane protein</topology>
    </subcellularLocation>
</comment>